<dbReference type="Pfam" id="PF26096">
    <property type="entry name" value="DUF8033"/>
    <property type="match status" value="1"/>
</dbReference>
<protein>
    <recommendedName>
        <fullName evidence="1">DUF8033 domain-containing protein</fullName>
    </recommendedName>
</protein>
<name>A0A8S5R9E3_9CAUD</name>
<reference evidence="2" key="1">
    <citation type="journal article" date="2021" name="Proc. Natl. Acad. Sci. U.S.A.">
        <title>A Catalog of Tens of Thousands of Viruses from Human Metagenomes Reveals Hidden Associations with Chronic Diseases.</title>
        <authorList>
            <person name="Tisza M.J."/>
            <person name="Buck C.B."/>
        </authorList>
    </citation>
    <scope>NUCLEOTIDE SEQUENCE</scope>
    <source>
        <strain evidence="2">Ctvxh7</strain>
    </source>
</reference>
<proteinExistence type="predicted"/>
<dbReference type="EMBL" id="BK015847">
    <property type="protein sequence ID" value="DAE27992.1"/>
    <property type="molecule type" value="Genomic_DNA"/>
</dbReference>
<evidence type="ECO:0000313" key="2">
    <source>
        <dbReference type="EMBL" id="DAE27992.1"/>
    </source>
</evidence>
<sequence>MKKIFDLPVCGSDRAKSFYGKAKVIETENGEKVLQSYNTFVCRITAARRFVRMWGGYSATTMRHVNSFLSFYDMSGGGKSWWNALPVEEKPHYSMAADMTPAESLKAMYARRAANNMNY</sequence>
<dbReference type="InterPro" id="IPR058346">
    <property type="entry name" value="DUF8033"/>
</dbReference>
<organism evidence="2">
    <name type="scientific">Siphoviridae sp. ctvxh7</name>
    <dbReference type="NCBI Taxonomy" id="2827283"/>
    <lineage>
        <taxon>Viruses</taxon>
        <taxon>Duplodnaviria</taxon>
        <taxon>Heunggongvirae</taxon>
        <taxon>Uroviricota</taxon>
        <taxon>Caudoviricetes</taxon>
    </lineage>
</organism>
<evidence type="ECO:0000259" key="1">
    <source>
        <dbReference type="Pfam" id="PF26096"/>
    </source>
</evidence>
<accession>A0A8S5R9E3</accession>
<feature type="domain" description="DUF8033" evidence="1">
    <location>
        <begin position="12"/>
        <end position="83"/>
    </location>
</feature>